<keyword evidence="2" id="KW-1185">Reference proteome</keyword>
<accession>A0A9Q3GJ82</accession>
<dbReference type="AlphaFoldDB" id="A0A9Q3GJ82"/>
<evidence type="ECO:0000313" key="1">
    <source>
        <dbReference type="EMBL" id="MBW0468522.1"/>
    </source>
</evidence>
<reference evidence="1" key="1">
    <citation type="submission" date="2021-03" db="EMBL/GenBank/DDBJ databases">
        <title>Draft genome sequence of rust myrtle Austropuccinia psidii MF-1, a brazilian biotype.</title>
        <authorList>
            <person name="Quecine M.C."/>
            <person name="Pachon D.M.R."/>
            <person name="Bonatelli M.L."/>
            <person name="Correr F.H."/>
            <person name="Franceschini L.M."/>
            <person name="Leite T.F."/>
            <person name="Margarido G.R.A."/>
            <person name="Almeida C.A."/>
            <person name="Ferrarezi J.A."/>
            <person name="Labate C.A."/>
        </authorList>
    </citation>
    <scope>NUCLEOTIDE SEQUENCE</scope>
    <source>
        <strain evidence="1">MF-1</strain>
    </source>
</reference>
<gene>
    <name evidence="1" type="ORF">O181_008237</name>
</gene>
<comment type="caution">
    <text evidence="1">The sequence shown here is derived from an EMBL/GenBank/DDBJ whole genome shotgun (WGS) entry which is preliminary data.</text>
</comment>
<protein>
    <submittedName>
        <fullName evidence="1">Uncharacterized protein</fullName>
    </submittedName>
</protein>
<feature type="non-terminal residue" evidence="1">
    <location>
        <position position="1"/>
    </location>
</feature>
<proteinExistence type="predicted"/>
<name>A0A9Q3GJ82_9BASI</name>
<dbReference type="Proteomes" id="UP000765509">
    <property type="component" value="Unassembled WGS sequence"/>
</dbReference>
<dbReference type="EMBL" id="AVOT02001890">
    <property type="protein sequence ID" value="MBW0468522.1"/>
    <property type="molecule type" value="Genomic_DNA"/>
</dbReference>
<organism evidence="1 2">
    <name type="scientific">Austropuccinia psidii MF-1</name>
    <dbReference type="NCBI Taxonomy" id="1389203"/>
    <lineage>
        <taxon>Eukaryota</taxon>
        <taxon>Fungi</taxon>
        <taxon>Dikarya</taxon>
        <taxon>Basidiomycota</taxon>
        <taxon>Pucciniomycotina</taxon>
        <taxon>Pucciniomycetes</taxon>
        <taxon>Pucciniales</taxon>
        <taxon>Sphaerophragmiaceae</taxon>
        <taxon>Austropuccinia</taxon>
    </lineage>
</organism>
<evidence type="ECO:0000313" key="2">
    <source>
        <dbReference type="Proteomes" id="UP000765509"/>
    </source>
</evidence>
<dbReference type="OrthoDB" id="10253254at2759"/>
<sequence>VLFYELVLTSKEYARQVMQLDKPEWLLQAAPHFFKPADLEIFGKKKLPKQLPVRKAEGAA</sequence>